<dbReference type="EMBL" id="JADGJD010002392">
    <property type="protein sequence ID" value="KAJ3032813.1"/>
    <property type="molecule type" value="Genomic_DNA"/>
</dbReference>
<comment type="caution">
    <text evidence="2">The sequence shown here is derived from an EMBL/GenBank/DDBJ whole genome shotgun (WGS) entry which is preliminary data.</text>
</comment>
<feature type="non-terminal residue" evidence="2">
    <location>
        <position position="1"/>
    </location>
</feature>
<name>A0AAD5S822_9FUNG</name>
<dbReference type="AlphaFoldDB" id="A0AAD5S822"/>
<proteinExistence type="predicted"/>
<evidence type="ECO:0000313" key="2">
    <source>
        <dbReference type="EMBL" id="KAJ3032813.1"/>
    </source>
</evidence>
<sequence length="496" mass="56960">KEKKPIPKPPTLPTSDLLASILTRLTPLTRQVTSDTNIPILTRAEKAAESARNTQFVSDSRWSHHSAETKFQESFDNDSQLRRDALQKKNNKLYDQNRWEEVNRLQEVFDEEEKRVRDSYEVQKLERAKGGFFGPVVAELEGMLIEVWTSYEFLLRAGDGVDFRDLDAVEAEVGGWDVQSRLRILQSAFDAAEGVVDEIANVEDELYRQEVQLETSRCYARNDWETAGKLDQAREAREKDRKRVREGERVERWGRLCEGVDRVLMQVRAVVERDRAEVSAALEGVLVGVEAEREKERREKEREKEEEERREKEGKKKDDGGQEEKKVFGYHVPSEELVKQLDEASGVLESLTNLLIQTSEFHQRTFSSHRRAQHHITRDALYDSQNWSGASSLDDSFNASETSVVDSLHSQTTAMREIIQPLTQRVATVRGDHSERESLNRVAAGGGDFASAYAEMMNNQLKTQMISNMMQSMHFSRMSVINNIGSSNTQWVVRRY</sequence>
<keyword evidence="3" id="KW-1185">Reference proteome</keyword>
<protein>
    <submittedName>
        <fullName evidence="2">Uncharacterized protein</fullName>
    </submittedName>
</protein>
<organism evidence="2 3">
    <name type="scientific">Rhizophlyctis rosea</name>
    <dbReference type="NCBI Taxonomy" id="64517"/>
    <lineage>
        <taxon>Eukaryota</taxon>
        <taxon>Fungi</taxon>
        <taxon>Fungi incertae sedis</taxon>
        <taxon>Chytridiomycota</taxon>
        <taxon>Chytridiomycota incertae sedis</taxon>
        <taxon>Chytridiomycetes</taxon>
        <taxon>Rhizophlyctidales</taxon>
        <taxon>Rhizophlyctidaceae</taxon>
        <taxon>Rhizophlyctis</taxon>
    </lineage>
</organism>
<accession>A0AAD5S822</accession>
<feature type="region of interest" description="Disordered" evidence="1">
    <location>
        <begin position="293"/>
        <end position="326"/>
    </location>
</feature>
<evidence type="ECO:0000313" key="3">
    <source>
        <dbReference type="Proteomes" id="UP001212841"/>
    </source>
</evidence>
<evidence type="ECO:0000256" key="1">
    <source>
        <dbReference type="SAM" id="MobiDB-lite"/>
    </source>
</evidence>
<reference evidence="2" key="1">
    <citation type="submission" date="2020-05" db="EMBL/GenBank/DDBJ databases">
        <title>Phylogenomic resolution of chytrid fungi.</title>
        <authorList>
            <person name="Stajich J.E."/>
            <person name="Amses K."/>
            <person name="Simmons R."/>
            <person name="Seto K."/>
            <person name="Myers J."/>
            <person name="Bonds A."/>
            <person name="Quandt C.A."/>
            <person name="Barry K."/>
            <person name="Liu P."/>
            <person name="Grigoriev I."/>
            <person name="Longcore J.E."/>
            <person name="James T.Y."/>
        </authorList>
    </citation>
    <scope>NUCLEOTIDE SEQUENCE</scope>
    <source>
        <strain evidence="2">JEL0318</strain>
    </source>
</reference>
<dbReference type="Proteomes" id="UP001212841">
    <property type="component" value="Unassembled WGS sequence"/>
</dbReference>
<gene>
    <name evidence="2" type="ORF">HK097_005066</name>
</gene>